<sequence length="110" mass="11250">MLGLGYWLGDRALIFPEGAALAFGVLVAGNPDWVRSRWRLVMLPTVCAVAGVVLADVALPGSAAELVALGFSVAVAQAFGGRLGPVVSAAVLPVVFGVTSWTYPVTVAVI</sequence>
<gene>
    <name evidence="2" type="ORF">QYF68_06400</name>
</gene>
<evidence type="ECO:0000313" key="2">
    <source>
        <dbReference type="EMBL" id="MDN4517456.1"/>
    </source>
</evidence>
<dbReference type="Proteomes" id="UP001172687">
    <property type="component" value="Unassembled WGS sequence"/>
</dbReference>
<keyword evidence="3" id="KW-1185">Reference proteome</keyword>
<keyword evidence="1" id="KW-0812">Transmembrane</keyword>
<evidence type="ECO:0000313" key="3">
    <source>
        <dbReference type="Proteomes" id="UP001172687"/>
    </source>
</evidence>
<feature type="transmembrane region" description="Helical" evidence="1">
    <location>
        <begin position="12"/>
        <end position="29"/>
    </location>
</feature>
<proteinExistence type="predicted"/>
<reference evidence="2" key="1">
    <citation type="submission" date="2023-07" db="EMBL/GenBank/DDBJ databases">
        <title>Degradation of tert-butanol by M. austroafricanum TBA100.</title>
        <authorList>
            <person name="Helbich S."/>
            <person name="Vainshtein Y."/>
        </authorList>
    </citation>
    <scope>NUCLEOTIDE SEQUENCE</scope>
    <source>
        <strain evidence="2">TBA100</strain>
    </source>
</reference>
<keyword evidence="1" id="KW-0472">Membrane</keyword>
<name>A0ABT8H9L8_MYCAO</name>
<dbReference type="EMBL" id="JAUHTC010000030">
    <property type="protein sequence ID" value="MDN4517456.1"/>
    <property type="molecule type" value="Genomic_DNA"/>
</dbReference>
<comment type="caution">
    <text evidence="2">The sequence shown here is derived from an EMBL/GenBank/DDBJ whole genome shotgun (WGS) entry which is preliminary data.</text>
</comment>
<accession>A0ABT8H9L8</accession>
<evidence type="ECO:0000256" key="1">
    <source>
        <dbReference type="SAM" id="Phobius"/>
    </source>
</evidence>
<keyword evidence="1" id="KW-1133">Transmembrane helix</keyword>
<feature type="transmembrane region" description="Helical" evidence="1">
    <location>
        <begin position="83"/>
        <end position="103"/>
    </location>
</feature>
<protein>
    <submittedName>
        <fullName evidence="2">Uncharacterized protein</fullName>
    </submittedName>
</protein>
<organism evidence="2 3">
    <name type="scientific">Mycolicibacterium austroafricanum</name>
    <name type="common">Mycobacterium austroafricanum</name>
    <dbReference type="NCBI Taxonomy" id="39687"/>
    <lineage>
        <taxon>Bacteria</taxon>
        <taxon>Bacillati</taxon>
        <taxon>Actinomycetota</taxon>
        <taxon>Actinomycetes</taxon>
        <taxon>Mycobacteriales</taxon>
        <taxon>Mycobacteriaceae</taxon>
        <taxon>Mycolicibacterium</taxon>
    </lineage>
</organism>
<feature type="transmembrane region" description="Helical" evidence="1">
    <location>
        <begin position="41"/>
        <end position="63"/>
    </location>
</feature>
<dbReference type="RefSeq" id="WP_105387379.1">
    <property type="nucleotide sequence ID" value="NZ_CP070380.1"/>
</dbReference>